<evidence type="ECO:0000313" key="10">
    <source>
        <dbReference type="Proteomes" id="UP000520767"/>
    </source>
</evidence>
<dbReference type="GO" id="GO:0008236">
    <property type="term" value="F:serine-type peptidase activity"/>
    <property type="evidence" value="ECO:0007669"/>
    <property type="project" value="UniProtKB-KW"/>
</dbReference>
<keyword evidence="10" id="KW-1185">Reference proteome</keyword>
<evidence type="ECO:0000256" key="3">
    <source>
        <dbReference type="ARBA" id="ARBA00022670"/>
    </source>
</evidence>
<accession>A0A7W7VI51</accession>
<protein>
    <submittedName>
        <fullName evidence="9">Muramoyltetrapeptide carboxypeptidase</fullName>
        <ecNumber evidence="9">3.4.17.13</ecNumber>
    </submittedName>
</protein>
<dbReference type="InterPro" id="IPR040449">
    <property type="entry name" value="Peptidase_S66_N"/>
</dbReference>
<evidence type="ECO:0000259" key="7">
    <source>
        <dbReference type="Pfam" id="PF02016"/>
    </source>
</evidence>
<proteinExistence type="inferred from homology"/>
<dbReference type="CDD" id="cd07025">
    <property type="entry name" value="Peptidase_S66"/>
    <property type="match status" value="1"/>
</dbReference>
<evidence type="ECO:0000256" key="2">
    <source>
        <dbReference type="ARBA" id="ARBA00022645"/>
    </source>
</evidence>
<dbReference type="RefSeq" id="WP_184814771.1">
    <property type="nucleotide sequence ID" value="NZ_JACHJQ010000008.1"/>
</dbReference>
<sequence>MTRTRPGRLRAGSKVRLVAPSGPVDEALLTRGVSILESWGLVVELAEHVLDRHPALPYLAGLDVHRAADLQAAWCDPAVDAVVCARGGYGTLRMVDLLDWQAMAEAGPKLFTGSSDITALHQAIGSQLDVVTLFAPLIASELSFDVGGQKHFRQTLFEPESVRTLTGPNSVALNDGVASGMLVGGNLSLLSSGVGAGGEFVPPDGSIVVLEDVNEEPYQVDRMLTQLLRSGWFTGVAGVVLGSWTGCGEPEEVRAVAADLLVGLGIPVVWEMGFGHCVDQLTIPLGAQATLDGDLCTLTLDEPALR</sequence>
<reference evidence="9 10" key="1">
    <citation type="submission" date="2020-08" db="EMBL/GenBank/DDBJ databases">
        <title>Genomic Encyclopedia of Type Strains, Phase III (KMG-III): the genomes of soil and plant-associated and newly described type strains.</title>
        <authorList>
            <person name="Whitman W."/>
        </authorList>
    </citation>
    <scope>NUCLEOTIDE SEQUENCE [LARGE SCALE GENOMIC DNA]</scope>
    <source>
        <strain evidence="9 10">CECT 8960</strain>
    </source>
</reference>
<dbReference type="PANTHER" id="PTHR30237:SF2">
    <property type="entry name" value="MUREIN TETRAPEPTIDE CARBOXYPEPTIDASE"/>
    <property type="match status" value="1"/>
</dbReference>
<dbReference type="AlphaFoldDB" id="A0A7W7VI51"/>
<organism evidence="9 10">
    <name type="scientific">Actinophytocola algeriensis</name>
    <dbReference type="NCBI Taxonomy" id="1768010"/>
    <lineage>
        <taxon>Bacteria</taxon>
        <taxon>Bacillati</taxon>
        <taxon>Actinomycetota</taxon>
        <taxon>Actinomycetes</taxon>
        <taxon>Pseudonocardiales</taxon>
        <taxon>Pseudonocardiaceae</taxon>
    </lineage>
</organism>
<comment type="similarity">
    <text evidence="1">Belongs to the peptidase S66 family.</text>
</comment>
<evidence type="ECO:0000256" key="1">
    <source>
        <dbReference type="ARBA" id="ARBA00010233"/>
    </source>
</evidence>
<dbReference type="Gene3D" id="3.40.50.10740">
    <property type="entry name" value="Class I glutamine amidotransferase-like"/>
    <property type="match status" value="1"/>
</dbReference>
<dbReference type="InterPro" id="IPR040921">
    <property type="entry name" value="Peptidase_S66C"/>
</dbReference>
<evidence type="ECO:0000313" key="9">
    <source>
        <dbReference type="EMBL" id="MBB4910725.1"/>
    </source>
</evidence>
<feature type="domain" description="LD-carboxypeptidase N-terminal" evidence="7">
    <location>
        <begin position="15"/>
        <end position="134"/>
    </location>
</feature>
<dbReference type="InterPro" id="IPR003507">
    <property type="entry name" value="S66_fam"/>
</dbReference>
<feature type="active site" description="Charge relay system" evidence="6">
    <location>
        <position position="276"/>
    </location>
</feature>
<dbReference type="SUPFAM" id="SSF52317">
    <property type="entry name" value="Class I glutamine amidotransferase-like"/>
    <property type="match status" value="1"/>
</dbReference>
<name>A0A7W7VI51_9PSEU</name>
<evidence type="ECO:0000256" key="6">
    <source>
        <dbReference type="PIRSR" id="PIRSR028757-1"/>
    </source>
</evidence>
<feature type="active site" description="Charge relay system" evidence="6">
    <location>
        <position position="211"/>
    </location>
</feature>
<keyword evidence="2 9" id="KW-0121">Carboxypeptidase</keyword>
<keyword evidence="5" id="KW-0720">Serine protease</keyword>
<dbReference type="Gene3D" id="3.50.30.60">
    <property type="entry name" value="LD-carboxypeptidase A C-terminal domain-like"/>
    <property type="match status" value="1"/>
</dbReference>
<dbReference type="Proteomes" id="UP000520767">
    <property type="component" value="Unassembled WGS sequence"/>
</dbReference>
<evidence type="ECO:0000259" key="8">
    <source>
        <dbReference type="Pfam" id="PF17676"/>
    </source>
</evidence>
<dbReference type="Pfam" id="PF02016">
    <property type="entry name" value="Peptidase_S66"/>
    <property type="match status" value="1"/>
</dbReference>
<keyword evidence="4 9" id="KW-0378">Hydrolase</keyword>
<gene>
    <name evidence="9" type="ORF">FHR82_006984</name>
</gene>
<dbReference type="InterPro" id="IPR029062">
    <property type="entry name" value="Class_I_gatase-like"/>
</dbReference>
<dbReference type="InterPro" id="IPR027478">
    <property type="entry name" value="LdcA_N"/>
</dbReference>
<comment type="caution">
    <text evidence="9">The sequence shown here is derived from an EMBL/GenBank/DDBJ whole genome shotgun (WGS) entry which is preliminary data.</text>
</comment>
<dbReference type="GO" id="GO:0106415">
    <property type="term" value="F:muramoyltetrapeptide carboxypeptidase activity"/>
    <property type="evidence" value="ECO:0007669"/>
    <property type="project" value="UniProtKB-EC"/>
</dbReference>
<evidence type="ECO:0000256" key="4">
    <source>
        <dbReference type="ARBA" id="ARBA00022801"/>
    </source>
</evidence>
<keyword evidence="3" id="KW-0645">Protease</keyword>
<dbReference type="InterPro" id="IPR027461">
    <property type="entry name" value="Carboxypeptidase_A_C_sf"/>
</dbReference>
<dbReference type="GO" id="GO:0006508">
    <property type="term" value="P:proteolysis"/>
    <property type="evidence" value="ECO:0007669"/>
    <property type="project" value="UniProtKB-KW"/>
</dbReference>
<dbReference type="EC" id="3.4.17.13" evidence="9"/>
<feature type="active site" description="Nucleophile" evidence="6">
    <location>
        <position position="115"/>
    </location>
</feature>
<dbReference type="EMBL" id="JACHJQ010000008">
    <property type="protein sequence ID" value="MBB4910725.1"/>
    <property type="molecule type" value="Genomic_DNA"/>
</dbReference>
<dbReference type="PIRSF" id="PIRSF028757">
    <property type="entry name" value="LD-carboxypeptidase"/>
    <property type="match status" value="1"/>
</dbReference>
<dbReference type="SUPFAM" id="SSF141986">
    <property type="entry name" value="LD-carboxypeptidase A C-terminal domain-like"/>
    <property type="match status" value="1"/>
</dbReference>
<dbReference type="Pfam" id="PF17676">
    <property type="entry name" value="Peptidase_S66C"/>
    <property type="match status" value="1"/>
</dbReference>
<dbReference type="PANTHER" id="PTHR30237">
    <property type="entry name" value="MURAMOYLTETRAPEPTIDE CARBOXYPEPTIDASE"/>
    <property type="match status" value="1"/>
</dbReference>
<feature type="domain" description="LD-carboxypeptidase C-terminal" evidence="8">
    <location>
        <begin position="179"/>
        <end position="291"/>
    </location>
</feature>
<evidence type="ECO:0000256" key="5">
    <source>
        <dbReference type="ARBA" id="ARBA00022825"/>
    </source>
</evidence>